<dbReference type="Proteomes" id="UP000069850">
    <property type="component" value="Chromosome 1"/>
</dbReference>
<evidence type="ECO:0000313" key="2">
    <source>
        <dbReference type="EMBL" id="CVK33429.1"/>
    </source>
</evidence>
<proteinExistence type="predicted"/>
<dbReference type="EMBL" id="LT158599">
    <property type="protein sequence ID" value="CVK33429.1"/>
    <property type="molecule type" value="Genomic_DNA"/>
</dbReference>
<feature type="region of interest" description="Disordered" evidence="1">
    <location>
        <begin position="83"/>
        <end position="104"/>
    </location>
</feature>
<accession>A0A0X3BNG3</accession>
<dbReference type="KEGG" id="mema:MMAB1_2216"/>
<evidence type="ECO:0000313" key="3">
    <source>
        <dbReference type="Proteomes" id="UP000069850"/>
    </source>
</evidence>
<evidence type="ECO:0000256" key="1">
    <source>
        <dbReference type="SAM" id="MobiDB-lite"/>
    </source>
</evidence>
<feature type="compositionally biased region" description="Basic and acidic residues" evidence="1">
    <location>
        <begin position="84"/>
        <end position="94"/>
    </location>
</feature>
<dbReference type="AlphaFoldDB" id="A0A0X3BNG3"/>
<sequence length="104" mass="11315">MQGDGAGKEGHTFLAITGLACEGACVERFSVAIARSGKGGRPCSSVLHEAQYFAKMFEPVLRRANHRFPFALFAPSREISARGVEPHAKPRSREIQFPGAENSR</sequence>
<reference evidence="2 3" key="1">
    <citation type="submission" date="2016-01" db="EMBL/GenBank/DDBJ databases">
        <authorList>
            <person name="Manzoor S."/>
        </authorList>
    </citation>
    <scope>NUCLEOTIDE SEQUENCE [LARGE SCALE GENOMIC DNA]</scope>
    <source>
        <strain evidence="2">Methanoculleus sp MAB1</strain>
    </source>
</reference>
<gene>
    <name evidence="2" type="ORF">MMAB1_2216</name>
</gene>
<name>A0A0X3BNG3_9EURY</name>
<organism evidence="2 3">
    <name type="scientific">Methanoculleus bourgensis</name>
    <dbReference type="NCBI Taxonomy" id="83986"/>
    <lineage>
        <taxon>Archaea</taxon>
        <taxon>Methanobacteriati</taxon>
        <taxon>Methanobacteriota</taxon>
        <taxon>Stenosarchaea group</taxon>
        <taxon>Methanomicrobia</taxon>
        <taxon>Methanomicrobiales</taxon>
        <taxon>Methanomicrobiaceae</taxon>
        <taxon>Methanoculleus</taxon>
    </lineage>
</organism>
<protein>
    <submittedName>
        <fullName evidence="2">Uncharacterized protein</fullName>
    </submittedName>
</protein>